<dbReference type="GO" id="GO:1990023">
    <property type="term" value="C:mitotic spindle midzone"/>
    <property type="evidence" value="ECO:0007669"/>
    <property type="project" value="TreeGrafter"/>
</dbReference>
<dbReference type="InterPro" id="IPR016024">
    <property type="entry name" value="ARM-type_fold"/>
</dbReference>
<keyword evidence="5" id="KW-0498">Mitosis</keyword>
<dbReference type="Pfam" id="PF12348">
    <property type="entry name" value="CLASP_N"/>
    <property type="match status" value="1"/>
</dbReference>
<gene>
    <name evidence="7" type="ORF">BJ085DRAFT_14820</name>
</gene>
<accession>A0A4P9ZQZ5</accession>
<feature type="non-terminal residue" evidence="7">
    <location>
        <position position="456"/>
    </location>
</feature>
<reference evidence="8" key="1">
    <citation type="journal article" date="2018" name="Nat. Microbiol.">
        <title>Leveraging single-cell genomics to expand the fungal tree of life.</title>
        <authorList>
            <person name="Ahrendt S.R."/>
            <person name="Quandt C.A."/>
            <person name="Ciobanu D."/>
            <person name="Clum A."/>
            <person name="Salamov A."/>
            <person name="Andreopoulos B."/>
            <person name="Cheng J.F."/>
            <person name="Woyke T."/>
            <person name="Pelin A."/>
            <person name="Henrissat B."/>
            <person name="Reynolds N.K."/>
            <person name="Benny G.L."/>
            <person name="Smith M.E."/>
            <person name="James T.Y."/>
            <person name="Grigoriev I.V."/>
        </authorList>
    </citation>
    <scope>NUCLEOTIDE SEQUENCE [LARGE SCALE GENOMIC DNA]</scope>
    <source>
        <strain evidence="8">RSA 468</strain>
    </source>
</reference>
<keyword evidence="3" id="KW-0132">Cell division</keyword>
<dbReference type="GO" id="GO:0005815">
    <property type="term" value="C:microtubule organizing center"/>
    <property type="evidence" value="ECO:0007669"/>
    <property type="project" value="TreeGrafter"/>
</dbReference>
<dbReference type="GO" id="GO:0090307">
    <property type="term" value="P:mitotic spindle assembly"/>
    <property type="evidence" value="ECO:0007669"/>
    <property type="project" value="TreeGrafter"/>
</dbReference>
<proteinExistence type="inferred from homology"/>
<dbReference type="SUPFAM" id="SSF48371">
    <property type="entry name" value="ARM repeat"/>
    <property type="match status" value="1"/>
</dbReference>
<dbReference type="PANTHER" id="PTHR21567">
    <property type="entry name" value="CLASP"/>
    <property type="match status" value="1"/>
</dbReference>
<evidence type="ECO:0000256" key="5">
    <source>
        <dbReference type="ARBA" id="ARBA00022776"/>
    </source>
</evidence>
<keyword evidence="5" id="KW-0131">Cell cycle</keyword>
<evidence type="ECO:0000256" key="1">
    <source>
        <dbReference type="ARBA" id="ARBA00004186"/>
    </source>
</evidence>
<comment type="similarity">
    <text evidence="2">Belongs to the CLASP family.</text>
</comment>
<dbReference type="GO" id="GO:0008017">
    <property type="term" value="F:microtubule binding"/>
    <property type="evidence" value="ECO:0007669"/>
    <property type="project" value="TreeGrafter"/>
</dbReference>
<evidence type="ECO:0000313" key="7">
    <source>
        <dbReference type="EMBL" id="RKP35924.1"/>
    </source>
</evidence>
<evidence type="ECO:0000256" key="3">
    <source>
        <dbReference type="ARBA" id="ARBA00022618"/>
    </source>
</evidence>
<protein>
    <submittedName>
        <fullName evidence="7">Clasp N terminal-domain-containing protein</fullName>
    </submittedName>
</protein>
<dbReference type="STRING" id="215637.A0A4P9ZQZ5"/>
<dbReference type="Pfam" id="PF21040">
    <property type="entry name" value="CEP104-like_TOG"/>
    <property type="match status" value="1"/>
</dbReference>
<organism evidence="7 8">
    <name type="scientific">Dimargaris cristalligena</name>
    <dbReference type="NCBI Taxonomy" id="215637"/>
    <lineage>
        <taxon>Eukaryota</taxon>
        <taxon>Fungi</taxon>
        <taxon>Fungi incertae sedis</taxon>
        <taxon>Zoopagomycota</taxon>
        <taxon>Kickxellomycotina</taxon>
        <taxon>Dimargaritomycetes</taxon>
        <taxon>Dimargaritales</taxon>
        <taxon>Dimargaritaceae</taxon>
        <taxon>Dimargaris</taxon>
    </lineage>
</organism>
<evidence type="ECO:0000256" key="4">
    <source>
        <dbReference type="ARBA" id="ARBA00022701"/>
    </source>
</evidence>
<dbReference type="PANTHER" id="PTHR21567:SF9">
    <property type="entry name" value="CLIP-ASSOCIATING PROTEIN"/>
    <property type="match status" value="1"/>
</dbReference>
<dbReference type="GO" id="GO:0005876">
    <property type="term" value="C:spindle microtubule"/>
    <property type="evidence" value="ECO:0007669"/>
    <property type="project" value="TreeGrafter"/>
</dbReference>
<keyword evidence="4" id="KW-0493">Microtubule</keyword>
<evidence type="ECO:0000313" key="8">
    <source>
        <dbReference type="Proteomes" id="UP000268162"/>
    </source>
</evidence>
<dbReference type="GO" id="GO:0051301">
    <property type="term" value="P:cell division"/>
    <property type="evidence" value="ECO:0007669"/>
    <property type="project" value="UniProtKB-KW"/>
</dbReference>
<dbReference type="Gene3D" id="1.25.10.10">
    <property type="entry name" value="Leucine-rich Repeat Variant"/>
    <property type="match status" value="2"/>
</dbReference>
<keyword evidence="8" id="KW-1185">Reference proteome</keyword>
<dbReference type="AlphaFoldDB" id="A0A4P9ZQZ5"/>
<sequence>MGLGLATLNTIPALVGYLSSYQPGLIKYVLQHLLPPMIDRIGDPKRLARDRATQVLADFSLGASPHVALMAAFERDVKLKAFQHKSARVREQILAWLRLCNKQSSGFPVKRYVSFAVKLLEDSNEAVREAAKSVLAHLTTTSTPDTLEEISAELRRRNIRTSLVEAVLGKGGLVTPAKPGGLSLRPASREGFHEIPRPKTSLGHGSSSSESFGGIEFEKTASVPPVPILSVKFLDTEIQNMMPCFAGKEGEDNWMQREKAIQTLRGMVRANLEGYTAPFLAHLKNLMDGILKALHSLRTTLQMATTQLIIDLALTLRHRLDSWAELLLHNLLKLCQLTKKISSQAGYQAACVLVRYVTYQPRLFALLSAAMLDKNINLRIYAIGIIKILLESHLFTDGSERAADALVHLNRSLQPALGDASPKVRETAREVYWTYWHLHPSSADTLLSTIDPTTKK</sequence>
<dbReference type="EMBL" id="ML002756">
    <property type="protein sequence ID" value="RKP35924.1"/>
    <property type="molecule type" value="Genomic_DNA"/>
</dbReference>
<evidence type="ECO:0000256" key="2">
    <source>
        <dbReference type="ARBA" id="ARBA00009549"/>
    </source>
</evidence>
<dbReference type="InterPro" id="IPR024395">
    <property type="entry name" value="CLASP_N_dom"/>
</dbReference>
<evidence type="ECO:0000259" key="6">
    <source>
        <dbReference type="Pfam" id="PF12348"/>
    </source>
</evidence>
<dbReference type="InterPro" id="IPR011989">
    <property type="entry name" value="ARM-like"/>
</dbReference>
<dbReference type="GO" id="GO:0005881">
    <property type="term" value="C:cytoplasmic microtubule"/>
    <property type="evidence" value="ECO:0007669"/>
    <property type="project" value="TreeGrafter"/>
</dbReference>
<feature type="domain" description="CLASP N-terminal" evidence="6">
    <location>
        <begin position="234"/>
        <end position="456"/>
    </location>
</feature>
<name>A0A4P9ZQZ5_9FUNG</name>
<comment type="subcellular location">
    <subcellularLocation>
        <location evidence="1">Cytoplasm</location>
        <location evidence="1">Cytoskeleton</location>
        <location evidence="1">Spindle</location>
    </subcellularLocation>
</comment>
<dbReference type="Proteomes" id="UP000268162">
    <property type="component" value="Unassembled WGS sequence"/>
</dbReference>